<dbReference type="Proteomes" id="UP000306113">
    <property type="component" value="Unassembled WGS sequence"/>
</dbReference>
<gene>
    <name evidence="1" type="ORF">E7681_18665</name>
</gene>
<accession>A0A4S3M5P2</accession>
<evidence type="ECO:0000313" key="1">
    <source>
        <dbReference type="EMBL" id="THD70646.1"/>
    </source>
</evidence>
<comment type="caution">
    <text evidence="1">The sequence shown here is derived from an EMBL/GenBank/DDBJ whole genome shotgun (WGS) entry which is preliminary data.</text>
</comment>
<name>A0A4S3M5P2_9RHOB</name>
<proteinExistence type="predicted"/>
<sequence>MIEFRSLADDEPSLSYSPLLRGILKTFTYVEENGSIGLTPSKAFKRNFVHWAAREFDWPGHTEADLFAVNKVLNEQDFMPLVDI</sequence>
<reference evidence="1 2" key="1">
    <citation type="submission" date="2019-04" db="EMBL/GenBank/DDBJ databases">
        <title>Draft genome sequence of Youngimonas vesicularis.</title>
        <authorList>
            <person name="Hameed A."/>
        </authorList>
    </citation>
    <scope>NUCLEOTIDE SEQUENCE [LARGE SCALE GENOMIC DNA]</scope>
    <source>
        <strain evidence="1 2">CC-AMW-E</strain>
    </source>
</reference>
<dbReference type="EMBL" id="SSMD01000033">
    <property type="protein sequence ID" value="THD70646.1"/>
    <property type="molecule type" value="Genomic_DNA"/>
</dbReference>
<organism evidence="1 2">
    <name type="scientific">Thalassobius vesicularis</name>
    <dbReference type="NCBI Taxonomy" id="1294297"/>
    <lineage>
        <taxon>Bacteria</taxon>
        <taxon>Pseudomonadati</taxon>
        <taxon>Pseudomonadota</taxon>
        <taxon>Alphaproteobacteria</taxon>
        <taxon>Rhodobacterales</taxon>
        <taxon>Roseobacteraceae</taxon>
        <taxon>Thalassovita</taxon>
    </lineage>
</organism>
<dbReference type="AlphaFoldDB" id="A0A4S3M5P2"/>
<feature type="non-terminal residue" evidence="1">
    <location>
        <position position="84"/>
    </location>
</feature>
<evidence type="ECO:0000313" key="2">
    <source>
        <dbReference type="Proteomes" id="UP000306113"/>
    </source>
</evidence>
<keyword evidence="2" id="KW-1185">Reference proteome</keyword>
<protein>
    <submittedName>
        <fullName evidence="1">Uncharacterized protein</fullName>
    </submittedName>
</protein>